<dbReference type="Proteomes" id="UP000578819">
    <property type="component" value="Unassembled WGS sequence"/>
</dbReference>
<feature type="compositionally biased region" description="Basic residues" evidence="1">
    <location>
        <begin position="59"/>
        <end position="70"/>
    </location>
</feature>
<proteinExistence type="predicted"/>
<evidence type="ECO:0000256" key="1">
    <source>
        <dbReference type="SAM" id="MobiDB-lite"/>
    </source>
</evidence>
<name>A0A7W7WPK9_9ACTN</name>
<protein>
    <submittedName>
        <fullName evidence="2">Uncharacterized protein</fullName>
    </submittedName>
</protein>
<evidence type="ECO:0000313" key="2">
    <source>
        <dbReference type="EMBL" id="MBB4958804.1"/>
    </source>
</evidence>
<gene>
    <name evidence="2" type="ORF">FHR38_002537</name>
</gene>
<dbReference type="EMBL" id="JACHJW010000001">
    <property type="protein sequence ID" value="MBB4958804.1"/>
    <property type="molecule type" value="Genomic_DNA"/>
</dbReference>
<keyword evidence="3" id="KW-1185">Reference proteome</keyword>
<reference evidence="2 3" key="1">
    <citation type="submission" date="2020-08" db="EMBL/GenBank/DDBJ databases">
        <title>Sequencing the genomes of 1000 actinobacteria strains.</title>
        <authorList>
            <person name="Klenk H.-P."/>
        </authorList>
    </citation>
    <scope>NUCLEOTIDE SEQUENCE [LARGE SCALE GENOMIC DNA]</scope>
    <source>
        <strain evidence="2 3">DSM 45886</strain>
    </source>
</reference>
<feature type="compositionally biased region" description="Low complexity" evidence="1">
    <location>
        <begin position="22"/>
        <end position="34"/>
    </location>
</feature>
<sequence>MFSGDYEPVPRDYRRPARTSQPEADSPPAAAVDPEVADERPADGQGTAPEGTVPDRGRPATRRMPKQRTF</sequence>
<comment type="caution">
    <text evidence="2">The sequence shown here is derived from an EMBL/GenBank/DDBJ whole genome shotgun (WGS) entry which is preliminary data.</text>
</comment>
<feature type="region of interest" description="Disordered" evidence="1">
    <location>
        <begin position="1"/>
        <end position="70"/>
    </location>
</feature>
<accession>A0A7W7WPK9</accession>
<dbReference type="RefSeq" id="WP_184534838.1">
    <property type="nucleotide sequence ID" value="NZ_JACHJW010000001.1"/>
</dbReference>
<organism evidence="2 3">
    <name type="scientific">Micromonospora polyrhachis</name>
    <dbReference type="NCBI Taxonomy" id="1282883"/>
    <lineage>
        <taxon>Bacteria</taxon>
        <taxon>Bacillati</taxon>
        <taxon>Actinomycetota</taxon>
        <taxon>Actinomycetes</taxon>
        <taxon>Micromonosporales</taxon>
        <taxon>Micromonosporaceae</taxon>
        <taxon>Micromonospora</taxon>
    </lineage>
</organism>
<dbReference type="AlphaFoldDB" id="A0A7W7WPK9"/>
<evidence type="ECO:0000313" key="3">
    <source>
        <dbReference type="Proteomes" id="UP000578819"/>
    </source>
</evidence>